<dbReference type="OrthoDB" id="6409809at2759"/>
<dbReference type="InterPro" id="IPR000210">
    <property type="entry name" value="BTB/POZ_dom"/>
</dbReference>
<comment type="caution">
    <text evidence="3">The sequence shown here is derived from an EMBL/GenBank/DDBJ whole genome shotgun (WGS) entry which is preliminary data.</text>
</comment>
<dbReference type="Gene3D" id="1.25.40.420">
    <property type="match status" value="1"/>
</dbReference>
<dbReference type="CDD" id="cd14733">
    <property type="entry name" value="BACK"/>
    <property type="match status" value="1"/>
</dbReference>
<dbReference type="Proteomes" id="UP000499080">
    <property type="component" value="Unassembled WGS sequence"/>
</dbReference>
<proteinExistence type="predicted"/>
<dbReference type="Gene3D" id="2.60.210.10">
    <property type="entry name" value="Apoptosis, Tumor Necrosis Factor Receptor Associated Protein 2, Chain A"/>
    <property type="match status" value="1"/>
</dbReference>
<dbReference type="GO" id="GO:0030163">
    <property type="term" value="P:protein catabolic process"/>
    <property type="evidence" value="ECO:0007669"/>
    <property type="project" value="UniProtKB-ARBA"/>
</dbReference>
<dbReference type="InterPro" id="IPR008974">
    <property type="entry name" value="TRAF-like"/>
</dbReference>
<protein>
    <submittedName>
        <fullName evidence="3">Speckle-type POZ protein B</fullName>
    </submittedName>
</protein>
<dbReference type="CDD" id="cd00121">
    <property type="entry name" value="MATH"/>
    <property type="match status" value="1"/>
</dbReference>
<evidence type="ECO:0000259" key="1">
    <source>
        <dbReference type="PROSITE" id="PS50097"/>
    </source>
</evidence>
<dbReference type="Pfam" id="PF22486">
    <property type="entry name" value="MATH_2"/>
    <property type="match status" value="1"/>
</dbReference>
<gene>
    <name evidence="3" type="primary">spop-b_20</name>
    <name evidence="3" type="ORF">AVEN_237841_1</name>
</gene>
<keyword evidence="4" id="KW-1185">Reference proteome</keyword>
<dbReference type="Gene3D" id="3.30.710.10">
    <property type="entry name" value="Potassium Channel Kv1.1, Chain A"/>
    <property type="match status" value="1"/>
</dbReference>
<dbReference type="SUPFAM" id="SSF54695">
    <property type="entry name" value="POZ domain"/>
    <property type="match status" value="1"/>
</dbReference>
<feature type="domain" description="MATH" evidence="2">
    <location>
        <begin position="7"/>
        <end position="133"/>
    </location>
</feature>
<dbReference type="Pfam" id="PF00651">
    <property type="entry name" value="BTB"/>
    <property type="match status" value="1"/>
</dbReference>
<dbReference type="SMART" id="SM00225">
    <property type="entry name" value="BTB"/>
    <property type="match status" value="1"/>
</dbReference>
<evidence type="ECO:0000313" key="4">
    <source>
        <dbReference type="Proteomes" id="UP000499080"/>
    </source>
</evidence>
<evidence type="ECO:0000313" key="3">
    <source>
        <dbReference type="EMBL" id="GBN11534.1"/>
    </source>
</evidence>
<organism evidence="3 4">
    <name type="scientific">Araneus ventricosus</name>
    <name type="common">Orbweaver spider</name>
    <name type="synonym">Epeira ventricosa</name>
    <dbReference type="NCBI Taxonomy" id="182803"/>
    <lineage>
        <taxon>Eukaryota</taxon>
        <taxon>Metazoa</taxon>
        <taxon>Ecdysozoa</taxon>
        <taxon>Arthropoda</taxon>
        <taxon>Chelicerata</taxon>
        <taxon>Arachnida</taxon>
        <taxon>Araneae</taxon>
        <taxon>Araneomorphae</taxon>
        <taxon>Entelegynae</taxon>
        <taxon>Araneoidea</taxon>
        <taxon>Araneidae</taxon>
        <taxon>Araneus</taxon>
    </lineage>
</organism>
<dbReference type="SUPFAM" id="SSF49599">
    <property type="entry name" value="TRAF domain-like"/>
    <property type="match status" value="1"/>
</dbReference>
<dbReference type="PROSITE" id="PS50144">
    <property type="entry name" value="MATH"/>
    <property type="match status" value="1"/>
</dbReference>
<dbReference type="InterPro" id="IPR011333">
    <property type="entry name" value="SKP1/BTB/POZ_sf"/>
</dbReference>
<accession>A0A4Y2LAN9</accession>
<sequence>MDSGGTKFTFKWWIEEHYYCLHDNGERLTSPEFTAKGLEGTTWTVDLYLRGRHDDDKGYISIFLSRSGEDGGPESIPLTFELSILDLGKSPFSSGELVANFEKGQAHGCPRLVEWETALILFDDDDEENRNNVLISFDDDEKIFSPPTLSVLCRMWKSEGINRRVEQVCAITRIGVENFLILHEVENFSSLEPNQKNSIHFSSNSKVGCVLCSLHLTDDGEIMVEIVPSNSNHILCILVIALLSASGDILESIEYENLSFALRQDIRKRPLKRTLTRRSILDAQNFLVDDTLRLVYRCFFSTGVEFEEILGTRHGMAVATQNQVCSNSHTERSYKASAERLRACPSVSEDLKSFYSRQRLTDVELKTKTKSFSAHTAVLCARSPVFETMMSSDMEEKSKKCLKVDDLEDDTVQQLLLFLYWDRLEYLEWDNVVKLYYAAVKYEIEKLKLICESFLADNLSTSNAGELLLLADTRNDADLKQFVEDFILENEEQVFRSDEWEKLMGTNLQLGMKAMLLRYNRK</sequence>
<dbReference type="AlphaFoldDB" id="A0A4Y2LAN9"/>
<dbReference type="PROSITE" id="PS50097">
    <property type="entry name" value="BTB"/>
    <property type="match status" value="1"/>
</dbReference>
<evidence type="ECO:0000259" key="2">
    <source>
        <dbReference type="PROSITE" id="PS50144"/>
    </source>
</evidence>
<feature type="domain" description="BTB" evidence="1">
    <location>
        <begin position="361"/>
        <end position="428"/>
    </location>
</feature>
<dbReference type="InterPro" id="IPR002083">
    <property type="entry name" value="MATH/TRAF_dom"/>
</dbReference>
<dbReference type="EMBL" id="BGPR01005587">
    <property type="protein sequence ID" value="GBN11534.1"/>
    <property type="molecule type" value="Genomic_DNA"/>
</dbReference>
<dbReference type="PANTHER" id="PTHR24413">
    <property type="entry name" value="SPECKLE-TYPE POZ PROTEIN"/>
    <property type="match status" value="1"/>
</dbReference>
<name>A0A4Y2LAN9_ARAVE</name>
<reference evidence="3 4" key="1">
    <citation type="journal article" date="2019" name="Sci. Rep.">
        <title>Orb-weaving spider Araneus ventricosus genome elucidates the spidroin gene catalogue.</title>
        <authorList>
            <person name="Kono N."/>
            <person name="Nakamura H."/>
            <person name="Ohtoshi R."/>
            <person name="Moran D.A.P."/>
            <person name="Shinohara A."/>
            <person name="Yoshida Y."/>
            <person name="Fujiwara M."/>
            <person name="Mori M."/>
            <person name="Tomita M."/>
            <person name="Arakawa K."/>
        </authorList>
    </citation>
    <scope>NUCLEOTIDE SEQUENCE [LARGE SCALE GENOMIC DNA]</scope>
</reference>